<dbReference type="EMBL" id="LWHJ01000031">
    <property type="protein sequence ID" value="OAQ38217.1"/>
    <property type="molecule type" value="Genomic_DNA"/>
</dbReference>
<protein>
    <recommendedName>
        <fullName evidence="3">Carboxypeptidase-like regulatory domain-containing protein</fullName>
    </recommendedName>
</protein>
<organism evidence="1 2">
    <name type="scientific">Pedobacter psychrophilus</name>
    <dbReference type="NCBI Taxonomy" id="1826909"/>
    <lineage>
        <taxon>Bacteria</taxon>
        <taxon>Pseudomonadati</taxon>
        <taxon>Bacteroidota</taxon>
        <taxon>Sphingobacteriia</taxon>
        <taxon>Sphingobacteriales</taxon>
        <taxon>Sphingobacteriaceae</taxon>
        <taxon>Pedobacter</taxon>
    </lineage>
</organism>
<evidence type="ECO:0000313" key="2">
    <source>
        <dbReference type="Proteomes" id="UP000078459"/>
    </source>
</evidence>
<comment type="caution">
    <text evidence="1">The sequence shown here is derived from an EMBL/GenBank/DDBJ whole genome shotgun (WGS) entry which is preliminary data.</text>
</comment>
<reference evidence="1 2" key="1">
    <citation type="submission" date="2016-04" db="EMBL/GenBank/DDBJ databases">
        <authorList>
            <person name="Evans L.H."/>
            <person name="Alamgir A."/>
            <person name="Owens N."/>
            <person name="Weber N.D."/>
            <person name="Virtaneva K."/>
            <person name="Barbian K."/>
            <person name="Babar A."/>
            <person name="Rosenke K."/>
        </authorList>
    </citation>
    <scope>NUCLEOTIDE SEQUENCE [LARGE SCALE GENOMIC DNA]</scope>
    <source>
        <strain evidence="1 2">CCM 8644</strain>
    </source>
</reference>
<dbReference type="Proteomes" id="UP000078459">
    <property type="component" value="Unassembled WGS sequence"/>
</dbReference>
<reference evidence="1 2" key="2">
    <citation type="submission" date="2016-06" db="EMBL/GenBank/DDBJ databases">
        <title>Pedobacter psychrophilus sp. nov., isolated from Antarctic fragmentary rock.</title>
        <authorList>
            <person name="Svec P."/>
        </authorList>
    </citation>
    <scope>NUCLEOTIDE SEQUENCE [LARGE SCALE GENOMIC DNA]</scope>
    <source>
        <strain evidence="1 2">CCM 8644</strain>
    </source>
</reference>
<dbReference type="STRING" id="1826909.A5893_15585"/>
<name>A0A179DB10_9SPHI</name>
<sequence>MKQTLKAIYLLLFFILKCSIAFCQDGKYQIVDKETGRGVSYALIKSNDVIVNSDSLGHFILPLNLSFIQISCIGYETKKFQSNELKQIIKLIPISYILNEVSVNPLTFKSINSKFNSNFYDNLVQKPYDANFFYREFTKLDGDYIDFNESFGLYHFEGFSLNSLRNLSASSFISKINQIKSLNIMMDKKMGLHEINWLAAPNNLNKYILEFLMYFGGDLSDRKLSNNYFDGKEHIAEISFKPNPKRLNYLISKQWRRFNFFAGVLASSGTYYVNTDNGKLKRVIFDTHDFNKSARGYNKMDERFKILNLSGEINYIEDENSKTIPSFLGCNITYILKDEPTKKIEKRLEFYFSGFDFKNQSNEDLAKKYNTGILYEFPSRAMRYKAENIFPGEAKYDPVFWAKDLPYPPFYDIKKVKEDLAKQGIDMQKKFAEFNNTYK</sequence>
<dbReference type="RefSeq" id="WP_068823611.1">
    <property type="nucleotide sequence ID" value="NZ_LWHJ01000031.1"/>
</dbReference>
<evidence type="ECO:0008006" key="3">
    <source>
        <dbReference type="Google" id="ProtNLM"/>
    </source>
</evidence>
<accession>A0A179DB10</accession>
<keyword evidence="2" id="KW-1185">Reference proteome</keyword>
<dbReference type="AlphaFoldDB" id="A0A179DB10"/>
<evidence type="ECO:0000313" key="1">
    <source>
        <dbReference type="EMBL" id="OAQ38217.1"/>
    </source>
</evidence>
<dbReference type="OrthoDB" id="791989at2"/>
<proteinExistence type="predicted"/>
<gene>
    <name evidence="1" type="ORF">A5893_15585</name>
</gene>